<comment type="caution">
    <text evidence="3">The sequence shown here is derived from an EMBL/GenBank/DDBJ whole genome shotgun (WGS) entry which is preliminary data.</text>
</comment>
<dbReference type="OrthoDB" id="9797895at2"/>
<dbReference type="CDD" id="cd03416">
    <property type="entry name" value="CbiX_SirB_N"/>
    <property type="match status" value="1"/>
</dbReference>
<evidence type="ECO:0000313" key="3">
    <source>
        <dbReference type="EMBL" id="TFZ09022.1"/>
    </source>
</evidence>
<evidence type="ECO:0000256" key="2">
    <source>
        <dbReference type="ARBA" id="ARBA00023239"/>
    </source>
</evidence>
<keyword evidence="1" id="KW-0479">Metal-binding</keyword>
<keyword evidence="4" id="KW-1185">Reference proteome</keyword>
<dbReference type="PANTHER" id="PTHR33542:SF3">
    <property type="entry name" value="SIROHYDROCHLORIN FERROCHELATASE, CHLOROPLASTIC"/>
    <property type="match status" value="1"/>
</dbReference>
<dbReference type="InterPro" id="IPR002762">
    <property type="entry name" value="CbiX-like"/>
</dbReference>
<dbReference type="SUPFAM" id="SSF53800">
    <property type="entry name" value="Chelatase"/>
    <property type="match status" value="1"/>
</dbReference>
<evidence type="ECO:0000313" key="4">
    <source>
        <dbReference type="Proteomes" id="UP000297839"/>
    </source>
</evidence>
<protein>
    <submittedName>
        <fullName evidence="3">Cobalamin biosynthesis protein CbiX</fullName>
    </submittedName>
</protein>
<accession>A0A4Z0CDG0</accession>
<gene>
    <name evidence="3" type="ORF">EZ216_03710</name>
</gene>
<keyword evidence="2" id="KW-0456">Lyase</keyword>
<evidence type="ECO:0000256" key="1">
    <source>
        <dbReference type="ARBA" id="ARBA00022723"/>
    </source>
</evidence>
<sequence>MDAVAARLKAQAPDVAVECAFLELQAPDLPAALAKLSGSGVSQVTVLPMFLGVGKHAREDLPQLVSAARARHPGVRIDVLPPVGEHAAVLDLLALLAVQGSQT</sequence>
<dbReference type="GO" id="GO:0046872">
    <property type="term" value="F:metal ion binding"/>
    <property type="evidence" value="ECO:0007669"/>
    <property type="project" value="UniProtKB-KW"/>
</dbReference>
<proteinExistence type="predicted"/>
<dbReference type="Gene3D" id="3.40.50.1400">
    <property type="match status" value="1"/>
</dbReference>
<organism evidence="3 4">
    <name type="scientific">Ramlibacter humi</name>
    <dbReference type="NCBI Taxonomy" id="2530451"/>
    <lineage>
        <taxon>Bacteria</taxon>
        <taxon>Pseudomonadati</taxon>
        <taxon>Pseudomonadota</taxon>
        <taxon>Betaproteobacteria</taxon>
        <taxon>Burkholderiales</taxon>
        <taxon>Comamonadaceae</taxon>
        <taxon>Ramlibacter</taxon>
    </lineage>
</organism>
<dbReference type="PANTHER" id="PTHR33542">
    <property type="entry name" value="SIROHYDROCHLORIN FERROCHELATASE, CHLOROPLASTIC"/>
    <property type="match status" value="1"/>
</dbReference>
<dbReference type="InterPro" id="IPR050963">
    <property type="entry name" value="Sirohydro_Cobaltochel/CbiX"/>
</dbReference>
<reference evidence="3 4" key="1">
    <citation type="submission" date="2019-03" db="EMBL/GenBank/DDBJ databases">
        <title>Ramlibacter sp. 18x22-1, whole genome shotgun sequence.</title>
        <authorList>
            <person name="Zhang X."/>
            <person name="Feng G."/>
            <person name="Zhu H."/>
        </authorList>
    </citation>
    <scope>NUCLEOTIDE SEQUENCE [LARGE SCALE GENOMIC DNA]</scope>
    <source>
        <strain evidence="3 4">18x22-1</strain>
    </source>
</reference>
<dbReference type="GO" id="GO:0016829">
    <property type="term" value="F:lyase activity"/>
    <property type="evidence" value="ECO:0007669"/>
    <property type="project" value="UniProtKB-KW"/>
</dbReference>
<dbReference type="AlphaFoldDB" id="A0A4Z0CDG0"/>
<dbReference type="EMBL" id="SMLK01000001">
    <property type="protein sequence ID" value="TFZ09022.1"/>
    <property type="molecule type" value="Genomic_DNA"/>
</dbReference>
<name>A0A4Z0CDG0_9BURK</name>
<dbReference type="Proteomes" id="UP000297839">
    <property type="component" value="Unassembled WGS sequence"/>
</dbReference>
<dbReference type="Pfam" id="PF01903">
    <property type="entry name" value="CbiX"/>
    <property type="match status" value="1"/>
</dbReference>